<evidence type="ECO:0000256" key="1">
    <source>
        <dbReference type="SAM" id="MobiDB-lite"/>
    </source>
</evidence>
<reference evidence="2" key="1">
    <citation type="journal article" date="2015" name="Nature">
        <title>Complex archaea that bridge the gap between prokaryotes and eukaryotes.</title>
        <authorList>
            <person name="Spang A."/>
            <person name="Saw J.H."/>
            <person name="Jorgensen S.L."/>
            <person name="Zaremba-Niedzwiedzka K."/>
            <person name="Martijn J."/>
            <person name="Lind A.E."/>
            <person name="van Eijk R."/>
            <person name="Schleper C."/>
            <person name="Guy L."/>
            <person name="Ettema T.J."/>
        </authorList>
    </citation>
    <scope>NUCLEOTIDE SEQUENCE</scope>
</reference>
<proteinExistence type="predicted"/>
<name>A0A0F9TAX5_9ZZZZ</name>
<feature type="region of interest" description="Disordered" evidence="1">
    <location>
        <begin position="1"/>
        <end position="51"/>
    </location>
</feature>
<gene>
    <name evidence="2" type="ORF">LCGC14_0414080</name>
</gene>
<organism evidence="2">
    <name type="scientific">marine sediment metagenome</name>
    <dbReference type="NCBI Taxonomy" id="412755"/>
    <lineage>
        <taxon>unclassified sequences</taxon>
        <taxon>metagenomes</taxon>
        <taxon>ecological metagenomes</taxon>
    </lineage>
</organism>
<sequence length="116" mass="12635">MTQATAEAKAPKHTAKGSRKPKTSGKKTASAKPATTEGKAKGPKVQYSPGDVTRAGCTVVKQTCDPDYGVHQHRLTVRCVVTNREFTIATQDAFQVRFHPDVARKERRAWLADNAS</sequence>
<dbReference type="EMBL" id="LAZR01000369">
    <property type="protein sequence ID" value="KKN72122.1"/>
    <property type="molecule type" value="Genomic_DNA"/>
</dbReference>
<accession>A0A0F9TAX5</accession>
<comment type="caution">
    <text evidence="2">The sequence shown here is derived from an EMBL/GenBank/DDBJ whole genome shotgun (WGS) entry which is preliminary data.</text>
</comment>
<dbReference type="AlphaFoldDB" id="A0A0F9TAX5"/>
<protein>
    <submittedName>
        <fullName evidence="2">Uncharacterized protein</fullName>
    </submittedName>
</protein>
<feature type="compositionally biased region" description="Basic residues" evidence="1">
    <location>
        <begin position="11"/>
        <end position="25"/>
    </location>
</feature>
<evidence type="ECO:0000313" key="2">
    <source>
        <dbReference type="EMBL" id="KKN72122.1"/>
    </source>
</evidence>